<dbReference type="Proteomes" id="UP001652624">
    <property type="component" value="Chromosome 11"/>
</dbReference>
<dbReference type="eggNOG" id="KOG4448">
    <property type="taxonomic scope" value="Eukaryota"/>
</dbReference>
<proteinExistence type="predicted"/>
<name>A0A1S3AFX5_ERIEU</name>
<protein>
    <submittedName>
        <fullName evidence="3">Protein FAM43B</fullName>
    </submittedName>
</protein>
<dbReference type="SUPFAM" id="SSF50729">
    <property type="entry name" value="PH domain-like"/>
    <property type="match status" value="1"/>
</dbReference>
<dbReference type="InterPro" id="IPR006020">
    <property type="entry name" value="PTB/PI_dom"/>
</dbReference>
<feature type="domain" description="PID" evidence="1">
    <location>
        <begin position="65"/>
        <end position="234"/>
    </location>
</feature>
<dbReference type="RefSeq" id="XP_007534429.2">
    <property type="nucleotide sequence ID" value="XM_007534367.3"/>
</dbReference>
<evidence type="ECO:0000313" key="3">
    <source>
        <dbReference type="RefSeq" id="XP_007534429.2"/>
    </source>
</evidence>
<keyword evidence="2" id="KW-1185">Reference proteome</keyword>
<organism evidence="2 3">
    <name type="scientific">Erinaceus europaeus</name>
    <name type="common">Western European hedgehog</name>
    <dbReference type="NCBI Taxonomy" id="9365"/>
    <lineage>
        <taxon>Eukaryota</taxon>
        <taxon>Metazoa</taxon>
        <taxon>Chordata</taxon>
        <taxon>Craniata</taxon>
        <taxon>Vertebrata</taxon>
        <taxon>Euteleostomi</taxon>
        <taxon>Mammalia</taxon>
        <taxon>Eutheria</taxon>
        <taxon>Laurasiatheria</taxon>
        <taxon>Eulipotyphla</taxon>
        <taxon>Erinaceidae</taxon>
        <taxon>Erinaceinae</taxon>
        <taxon>Erinaceus</taxon>
    </lineage>
</organism>
<dbReference type="InterPro" id="IPR051133">
    <property type="entry name" value="Adapter_Engulfment-Domain"/>
</dbReference>
<sequence length="308" mass="33686">MLPWRRHKFVLVRDEAGRGGKSLRPGKGCSSLLSGLLRPCPHLLAAWPGLGRVFRRRRGKAALSREDPTYTVRYLGSAATLQAKGDGCTDDAVGRIWARCGPGGGTKMKLTLGPHGLRMQPCERGPGVPHGARLQPCGGCAAATAGVPHGLRTHPCERGPAHAYLLRRITHCAADGRRPRVLAWVYRHPARHKAVVLRCHAVLLARARKARGLARLLRHRVLAALSDFQRLQRLSDARRGRQLLLGGPPGRAPPRRLLNAPCAYRPPCERARGSRLGPIREEDEEDERPEVLGLARALRTCSLRGGPD</sequence>
<dbReference type="PANTHER" id="PTHR11232:SF34">
    <property type="entry name" value="PROTEIN FAM43B"/>
    <property type="match status" value="1"/>
</dbReference>
<dbReference type="InterPro" id="IPR011993">
    <property type="entry name" value="PH-like_dom_sf"/>
</dbReference>
<reference evidence="3" key="1">
    <citation type="submission" date="2025-08" db="UniProtKB">
        <authorList>
            <consortium name="RefSeq"/>
        </authorList>
    </citation>
    <scope>IDENTIFICATION</scope>
</reference>
<evidence type="ECO:0000259" key="1">
    <source>
        <dbReference type="SMART" id="SM00462"/>
    </source>
</evidence>
<dbReference type="PANTHER" id="PTHR11232">
    <property type="entry name" value="PHOSPHOTYROSINE INTERACTION DOMAIN-CONTAINING FAMILY MEMBER"/>
    <property type="match status" value="1"/>
</dbReference>
<dbReference type="SMART" id="SM00462">
    <property type="entry name" value="PTB"/>
    <property type="match status" value="1"/>
</dbReference>
<evidence type="ECO:0000313" key="2">
    <source>
        <dbReference type="Proteomes" id="UP001652624"/>
    </source>
</evidence>
<dbReference type="Gene3D" id="2.30.29.30">
    <property type="entry name" value="Pleckstrin-homology domain (PH domain)/Phosphotyrosine-binding domain (PTB)"/>
    <property type="match status" value="1"/>
</dbReference>
<dbReference type="OrthoDB" id="5962185at2759"/>
<gene>
    <name evidence="3" type="primary">FAM43B</name>
</gene>
<dbReference type="Pfam" id="PF14719">
    <property type="entry name" value="PID_2"/>
    <property type="match status" value="2"/>
</dbReference>
<accession>A0A1S3AFX5</accession>
<dbReference type="GeneID" id="103123707"/>
<dbReference type="InParanoid" id="A0A1S3AFX5"/>
<dbReference type="AlphaFoldDB" id="A0A1S3AFX5"/>
<dbReference type="CTD" id="163933"/>